<keyword evidence="3 6" id="KW-0378">Hydrolase</keyword>
<protein>
    <recommendedName>
        <fullName evidence="7">Peptidase M48 domain-containing protein</fullName>
    </recommendedName>
</protein>
<dbReference type="GO" id="GO:0004222">
    <property type="term" value="F:metalloendopeptidase activity"/>
    <property type="evidence" value="ECO:0007669"/>
    <property type="project" value="InterPro"/>
</dbReference>
<comment type="similarity">
    <text evidence="6">Belongs to the peptidase M48 family.</text>
</comment>
<evidence type="ECO:0000256" key="6">
    <source>
        <dbReference type="RuleBase" id="RU003983"/>
    </source>
</evidence>
<comment type="cofactor">
    <cofactor evidence="6">
        <name>Zn(2+)</name>
        <dbReference type="ChEBI" id="CHEBI:29105"/>
    </cofactor>
    <text evidence="6">Binds 1 zinc ion per subunit.</text>
</comment>
<keyword evidence="5 6" id="KW-0482">Metalloprotease</keyword>
<dbReference type="PANTHER" id="PTHR22726:SF1">
    <property type="entry name" value="METALLOENDOPEPTIDASE OMA1, MITOCHONDRIAL"/>
    <property type="match status" value="1"/>
</dbReference>
<dbReference type="AlphaFoldDB" id="A0A0S7Y645"/>
<sequence length="304" mass="33902">MRKAELSLSALVIIMVCFLGSCAVIEKGAGVLGDTGTISARDRDAITKTSKVVRKTFADINEEEEYYIGRAVAALILSRYPVYNNTALNQYINYVGNGVVFYSDRPETYAGYHFLILDTEEINALAAPGGFIFITKGLLRRCKDEEMLACILAHEVGHVSAKHGLKSIKKSRLIDAFKILGEEALQRYGPEELAQLTEIFEDVLGDIVEKLIERGYDRKYEYEADKLGVRFAVNTGYNPGGLADFLQTMVDDASKVSGKGWFKTHPSAEDRIERVSKEIVSLKSIPPPESVRTQRYKRSIKSLK</sequence>
<evidence type="ECO:0000259" key="7">
    <source>
        <dbReference type="Pfam" id="PF01435"/>
    </source>
</evidence>
<dbReference type="EMBL" id="LIZX01000004">
    <property type="protein sequence ID" value="KPJ70229.1"/>
    <property type="molecule type" value="Genomic_DNA"/>
</dbReference>
<dbReference type="Gene3D" id="3.30.2010.10">
    <property type="entry name" value="Metalloproteases ('zincins'), catalytic domain"/>
    <property type="match status" value="1"/>
</dbReference>
<organism evidence="8 9">
    <name type="scientific">candidate division WOR-1 bacterium DG_54_3</name>
    <dbReference type="NCBI Taxonomy" id="1703775"/>
    <lineage>
        <taxon>Bacteria</taxon>
        <taxon>Bacillati</taxon>
        <taxon>Saganbacteria</taxon>
    </lineage>
</organism>
<name>A0A0S7Y645_UNCSA</name>
<keyword evidence="2" id="KW-0479">Metal-binding</keyword>
<comment type="caution">
    <text evidence="8">The sequence shown here is derived from an EMBL/GenBank/DDBJ whole genome shotgun (WGS) entry which is preliminary data.</text>
</comment>
<dbReference type="GO" id="GO:0051603">
    <property type="term" value="P:proteolysis involved in protein catabolic process"/>
    <property type="evidence" value="ECO:0007669"/>
    <property type="project" value="TreeGrafter"/>
</dbReference>
<evidence type="ECO:0000256" key="1">
    <source>
        <dbReference type="ARBA" id="ARBA00022670"/>
    </source>
</evidence>
<evidence type="ECO:0000256" key="3">
    <source>
        <dbReference type="ARBA" id="ARBA00022801"/>
    </source>
</evidence>
<gene>
    <name evidence="8" type="ORF">AMJ44_00510</name>
</gene>
<evidence type="ECO:0000256" key="2">
    <source>
        <dbReference type="ARBA" id="ARBA00022723"/>
    </source>
</evidence>
<dbReference type="GO" id="GO:0046872">
    <property type="term" value="F:metal ion binding"/>
    <property type="evidence" value="ECO:0007669"/>
    <property type="project" value="UniProtKB-KW"/>
</dbReference>
<dbReference type="Proteomes" id="UP000051861">
    <property type="component" value="Unassembled WGS sequence"/>
</dbReference>
<reference evidence="8 9" key="1">
    <citation type="journal article" date="2015" name="Microbiome">
        <title>Genomic resolution of linkages in carbon, nitrogen, and sulfur cycling among widespread estuary sediment bacteria.</title>
        <authorList>
            <person name="Baker B.J."/>
            <person name="Lazar C.S."/>
            <person name="Teske A.P."/>
            <person name="Dick G.J."/>
        </authorList>
    </citation>
    <scope>NUCLEOTIDE SEQUENCE [LARGE SCALE GENOMIC DNA]</scope>
    <source>
        <strain evidence="8">DG_54_3</strain>
    </source>
</reference>
<accession>A0A0S7Y645</accession>
<evidence type="ECO:0000256" key="5">
    <source>
        <dbReference type="ARBA" id="ARBA00023049"/>
    </source>
</evidence>
<dbReference type="GO" id="GO:0016020">
    <property type="term" value="C:membrane"/>
    <property type="evidence" value="ECO:0007669"/>
    <property type="project" value="TreeGrafter"/>
</dbReference>
<keyword evidence="4 6" id="KW-0862">Zinc</keyword>
<dbReference type="Pfam" id="PF01435">
    <property type="entry name" value="Peptidase_M48"/>
    <property type="match status" value="1"/>
</dbReference>
<dbReference type="PROSITE" id="PS51257">
    <property type="entry name" value="PROKAR_LIPOPROTEIN"/>
    <property type="match status" value="1"/>
</dbReference>
<keyword evidence="1 6" id="KW-0645">Protease</keyword>
<evidence type="ECO:0000313" key="9">
    <source>
        <dbReference type="Proteomes" id="UP000051861"/>
    </source>
</evidence>
<feature type="domain" description="Peptidase M48" evidence="7">
    <location>
        <begin position="89"/>
        <end position="278"/>
    </location>
</feature>
<evidence type="ECO:0000256" key="4">
    <source>
        <dbReference type="ARBA" id="ARBA00022833"/>
    </source>
</evidence>
<dbReference type="InterPro" id="IPR001915">
    <property type="entry name" value="Peptidase_M48"/>
</dbReference>
<proteinExistence type="inferred from homology"/>
<evidence type="ECO:0000313" key="8">
    <source>
        <dbReference type="EMBL" id="KPJ70229.1"/>
    </source>
</evidence>
<dbReference type="InterPro" id="IPR051156">
    <property type="entry name" value="Mito/Outer_Membr_Metalloprot"/>
</dbReference>
<dbReference type="PANTHER" id="PTHR22726">
    <property type="entry name" value="METALLOENDOPEPTIDASE OMA1"/>
    <property type="match status" value="1"/>
</dbReference>